<evidence type="ECO:0000313" key="2">
    <source>
        <dbReference type="EMBL" id="MPM05065.1"/>
    </source>
</evidence>
<name>A0A644WMD6_9ZZZZ</name>
<dbReference type="Pfam" id="PF05193">
    <property type="entry name" value="Peptidase_M16_C"/>
    <property type="match status" value="1"/>
</dbReference>
<gene>
    <name evidence="2" type="ORF">SDC9_51349</name>
</gene>
<accession>A0A644WMD6</accession>
<evidence type="ECO:0000259" key="1">
    <source>
        <dbReference type="Pfam" id="PF05193"/>
    </source>
</evidence>
<protein>
    <recommendedName>
        <fullName evidence="1">Peptidase M16 C-terminal domain-containing protein</fullName>
    </recommendedName>
</protein>
<reference evidence="2" key="1">
    <citation type="submission" date="2019-08" db="EMBL/GenBank/DDBJ databases">
        <authorList>
            <person name="Kucharzyk K."/>
            <person name="Murdoch R.W."/>
            <person name="Higgins S."/>
            <person name="Loffler F."/>
        </authorList>
    </citation>
    <scope>NUCLEOTIDE SEQUENCE</scope>
</reference>
<proteinExistence type="predicted"/>
<dbReference type="Gene3D" id="3.30.830.10">
    <property type="entry name" value="Metalloenzyme, LuxS/M16 peptidase-like"/>
    <property type="match status" value="2"/>
</dbReference>
<dbReference type="InterPro" id="IPR007863">
    <property type="entry name" value="Peptidase_M16_C"/>
</dbReference>
<dbReference type="SUPFAM" id="SSF63411">
    <property type="entry name" value="LuxS/MPP-like metallohydrolase"/>
    <property type="match status" value="2"/>
</dbReference>
<dbReference type="InterPro" id="IPR011249">
    <property type="entry name" value="Metalloenz_LuxS/M16"/>
</dbReference>
<sequence length="269" mass="30601">MYQNNPRAHRIPSPSDYDKINIDNAISFYKERIGNPKGMYYTFVGSFTEDQIKPLIEKYIGGIGAGSSVAAYKDLGFKTRSGINSFTLKKGSEQKAKLVHFYTKPMKYDADEAFLLQQLTSVINNRVLDTIREKMGAIYGGGFYGTVRKYPNEELFMQSSFPCSPDNIAAVNETFLRLVEETKIPGNITDEDLKRVREPALETYRVSMEKNSYWLGNLQAAYLNGIDPSRILTVEERLNAITPAKLCEIANKYFKDVNIFTGYWLPENK</sequence>
<feature type="domain" description="Peptidase M16 C-terminal" evidence="1">
    <location>
        <begin position="19"/>
        <end position="198"/>
    </location>
</feature>
<organism evidence="2">
    <name type="scientific">bioreactor metagenome</name>
    <dbReference type="NCBI Taxonomy" id="1076179"/>
    <lineage>
        <taxon>unclassified sequences</taxon>
        <taxon>metagenomes</taxon>
        <taxon>ecological metagenomes</taxon>
    </lineage>
</organism>
<comment type="caution">
    <text evidence="2">The sequence shown here is derived from an EMBL/GenBank/DDBJ whole genome shotgun (WGS) entry which is preliminary data.</text>
</comment>
<dbReference type="GO" id="GO:0046872">
    <property type="term" value="F:metal ion binding"/>
    <property type="evidence" value="ECO:0007669"/>
    <property type="project" value="InterPro"/>
</dbReference>
<dbReference type="AlphaFoldDB" id="A0A644WMD6"/>
<dbReference type="EMBL" id="VSSQ01001097">
    <property type="protein sequence ID" value="MPM05065.1"/>
    <property type="molecule type" value="Genomic_DNA"/>
</dbReference>